<name>A0A0F5YJ29_9CYAN</name>
<reference evidence="1 2" key="1">
    <citation type="submission" date="2015-06" db="EMBL/GenBank/DDBJ databases">
        <title>Draft genome assembly of filamentous brackish cyanobacterium Limnoraphis robusta strain CS-951.</title>
        <authorList>
            <person name="Willis A."/>
            <person name="Parks M."/>
            <person name="Burford M.A."/>
        </authorList>
    </citation>
    <scope>NUCLEOTIDE SEQUENCE [LARGE SCALE GENOMIC DNA]</scope>
    <source>
        <strain evidence="1 2">CS-951</strain>
    </source>
</reference>
<dbReference type="Proteomes" id="UP000033607">
    <property type="component" value="Unassembled WGS sequence"/>
</dbReference>
<evidence type="ECO:0000313" key="2">
    <source>
        <dbReference type="Proteomes" id="UP000033607"/>
    </source>
</evidence>
<dbReference type="OrthoDB" id="460004at2"/>
<sequence>MLSGRDGTGFKVDRANGKQLFVKQSGYSITGGIKPDVLRKRNGDLSDSNGQWARFIWDYLGKVKSTRYPKSDICYDSDELLREIYQRLERQSAITHILSPEAKQQYKQWFNHLADLVDQETRQGMRSVLAKMKGVTGELALILHRLNAAIADQPPSVEVDGSTMSQAIALAQYYLYQVKLVHADAEGETVNGNLEELQIKAIELLAEDSQNEQLIEQLSQIEVVSSNLSLVNLYELFMEYQKPIRKESTYTYYKRVILPLIKECGIYSPYQALAAREWLITNKTESLTKRVLQAIKKAFDWGITHGLVNGKNPYMGMAKEFKHNYESSDPQPIVSQ</sequence>
<protein>
    <submittedName>
        <fullName evidence="1">Uncharacterized protein</fullName>
    </submittedName>
</protein>
<dbReference type="Pfam" id="PF13148">
    <property type="entry name" value="DUF3987"/>
    <property type="match status" value="1"/>
</dbReference>
<dbReference type="InterPro" id="IPR025048">
    <property type="entry name" value="DUF3987"/>
</dbReference>
<proteinExistence type="predicted"/>
<evidence type="ECO:0000313" key="1">
    <source>
        <dbReference type="EMBL" id="KKD38901.1"/>
    </source>
</evidence>
<gene>
    <name evidence="1" type="ORF">WN50_06460</name>
</gene>
<comment type="caution">
    <text evidence="1">The sequence shown here is derived from an EMBL/GenBank/DDBJ whole genome shotgun (WGS) entry which is preliminary data.</text>
</comment>
<organism evidence="1 2">
    <name type="scientific">Limnoraphis robusta CS-951</name>
    <dbReference type="NCBI Taxonomy" id="1637645"/>
    <lineage>
        <taxon>Bacteria</taxon>
        <taxon>Bacillati</taxon>
        <taxon>Cyanobacteriota</taxon>
        <taxon>Cyanophyceae</taxon>
        <taxon>Oscillatoriophycideae</taxon>
        <taxon>Oscillatoriales</taxon>
        <taxon>Sirenicapillariaceae</taxon>
        <taxon>Limnoraphis</taxon>
    </lineage>
</organism>
<accession>A0A0F5YJ29</accession>
<dbReference type="EMBL" id="LATL02000204">
    <property type="protein sequence ID" value="KKD38901.1"/>
    <property type="molecule type" value="Genomic_DNA"/>
</dbReference>
<dbReference type="AlphaFoldDB" id="A0A0F5YJ29"/>